<dbReference type="InterPro" id="IPR045857">
    <property type="entry name" value="O16G_dom_2"/>
</dbReference>
<evidence type="ECO:0000313" key="4">
    <source>
        <dbReference type="EMBL" id="GAX47784.1"/>
    </source>
</evidence>
<feature type="domain" description="Glycosyl hydrolase family 13 catalytic" evidence="3">
    <location>
        <begin position="140"/>
        <end position="520"/>
    </location>
</feature>
<dbReference type="RefSeq" id="WP_238594959.1">
    <property type="nucleotide sequence ID" value="NZ_BEDT01000003.1"/>
</dbReference>
<dbReference type="Gene3D" id="3.20.20.80">
    <property type="entry name" value="Glycosidases"/>
    <property type="match status" value="1"/>
</dbReference>
<dbReference type="GO" id="GO:0016798">
    <property type="term" value="F:hydrolase activity, acting on glycosyl bonds"/>
    <property type="evidence" value="ECO:0007669"/>
    <property type="project" value="UniProtKB-KW"/>
</dbReference>
<comment type="caution">
    <text evidence="4">The sequence shown here is derived from an EMBL/GenBank/DDBJ whole genome shotgun (WGS) entry which is preliminary data.</text>
</comment>
<evidence type="ECO:0000256" key="1">
    <source>
        <dbReference type="ARBA" id="ARBA00022801"/>
    </source>
</evidence>
<evidence type="ECO:0000259" key="3">
    <source>
        <dbReference type="SMART" id="SM00642"/>
    </source>
</evidence>
<reference evidence="5" key="1">
    <citation type="submission" date="2017-08" db="EMBL/GenBank/DDBJ databases">
        <title>Draft genome sequence of Lactococcus sp. strain Rs-Y01, isolated from the gut of the lower termite Reticulitermes speratus.</title>
        <authorList>
            <person name="Ohkuma M."/>
            <person name="Yuki M."/>
        </authorList>
    </citation>
    <scope>NUCLEOTIDE SEQUENCE [LARGE SCALE GENOMIC DNA]</scope>
    <source>
        <strain evidence="5">Rs-Y01</strain>
    </source>
</reference>
<dbReference type="Pfam" id="PF00128">
    <property type="entry name" value="Alpha-amylase"/>
    <property type="match status" value="1"/>
</dbReference>
<dbReference type="PANTHER" id="PTHR10357:SF210">
    <property type="entry name" value="MALTODEXTRIN GLUCOSIDASE"/>
    <property type="match status" value="1"/>
</dbReference>
<dbReference type="GO" id="GO:0005975">
    <property type="term" value="P:carbohydrate metabolic process"/>
    <property type="evidence" value="ECO:0007669"/>
    <property type="project" value="InterPro"/>
</dbReference>
<keyword evidence="2" id="KW-0326">Glycosidase</keyword>
<dbReference type="Proteomes" id="UP000218689">
    <property type="component" value="Unassembled WGS sequence"/>
</dbReference>
<protein>
    <recommendedName>
        <fullName evidence="3">Glycosyl hydrolase family 13 catalytic domain-containing protein</fullName>
    </recommendedName>
</protein>
<evidence type="ECO:0000313" key="5">
    <source>
        <dbReference type="Proteomes" id="UP000218689"/>
    </source>
</evidence>
<name>A0A224XCB7_9LACT</name>
<dbReference type="PANTHER" id="PTHR10357">
    <property type="entry name" value="ALPHA-AMYLASE FAMILY MEMBER"/>
    <property type="match status" value="1"/>
</dbReference>
<keyword evidence="5" id="KW-1185">Reference proteome</keyword>
<proteinExistence type="predicted"/>
<gene>
    <name evidence="4" type="ORF">RsY01_1387</name>
</gene>
<organism evidence="4 5">
    <name type="scientific">Pseudolactococcus reticulitermitis</name>
    <dbReference type="NCBI Taxonomy" id="2025039"/>
    <lineage>
        <taxon>Bacteria</taxon>
        <taxon>Bacillati</taxon>
        <taxon>Bacillota</taxon>
        <taxon>Bacilli</taxon>
        <taxon>Lactobacillales</taxon>
        <taxon>Streptococcaceae</taxon>
        <taxon>Pseudolactococcus</taxon>
    </lineage>
</organism>
<sequence>MAEITYNSWLQDYKRPFGAVLVGTPVEFDLIIQTNHQVAVNIVLQFENGFKSYEKMTAISDGVFRMTLPNLSEIGYYNYYFQITEYDDAHEYRYFYGATDIGGGPGTTYVDEISVIPYTQTVFLKREAAPDWYRQAIFYQIFPDSFARKGHLENPKDNIFFYGKETDDPYYIREANGDITHWTYYGGNLAGIIDKIPYLKSLGVTALYLNPIFEARSSHRYDTSDYMKIDPVLGSEADFKELVDTLHQEGMHLILDGVFSHVGRNSKYFDFDGKSGGQGAYQTAQSPYFDWFTFHQYPDDYKSWWGIKDLPTIDKTNANFQQYIYGESDSVLSKWNSLGVDGWRLDVADELPDNFIKGIRDTLENYPEQVLIGEVWEDASRKVAYEQHRKYVYGDALHATMNYPFRDIILGLVMGEMTPETAARKLMQLSENYPADVFLNNFNNIGTHDTERILTTLDQSLTKLDLAVGLLMTLPGVPTIYYGDEAGLTGHKDPENRAFFPWENSNETTSKIYQKWIKIRQSAPVLATGDLSLFYSDRIFGLIRESLNETAVFIFNISDQGLMVDFDALTFLSKKVDYPAFFLGAFESVYKFK</sequence>
<accession>A0A224XCB7</accession>
<dbReference type="AlphaFoldDB" id="A0A224XCB7"/>
<dbReference type="InterPro" id="IPR017853">
    <property type="entry name" value="GH"/>
</dbReference>
<keyword evidence="1" id="KW-0378">Hydrolase</keyword>
<dbReference type="SMART" id="SM00642">
    <property type="entry name" value="Aamy"/>
    <property type="match status" value="1"/>
</dbReference>
<dbReference type="CDD" id="cd11338">
    <property type="entry name" value="AmyAc_CMD"/>
    <property type="match status" value="1"/>
</dbReference>
<dbReference type="SUPFAM" id="SSF51445">
    <property type="entry name" value="(Trans)glycosidases"/>
    <property type="match status" value="1"/>
</dbReference>
<dbReference type="Gene3D" id="3.90.400.10">
    <property type="entry name" value="Oligo-1,6-glucosidase, Domain 2"/>
    <property type="match status" value="1"/>
</dbReference>
<dbReference type="InterPro" id="IPR006047">
    <property type="entry name" value="GH13_cat_dom"/>
</dbReference>
<evidence type="ECO:0000256" key="2">
    <source>
        <dbReference type="ARBA" id="ARBA00023295"/>
    </source>
</evidence>
<dbReference type="EMBL" id="BEDT01000003">
    <property type="protein sequence ID" value="GAX47784.1"/>
    <property type="molecule type" value="Genomic_DNA"/>
</dbReference>